<dbReference type="Proteomes" id="UP001310692">
    <property type="component" value="Unassembled WGS sequence"/>
</dbReference>
<feature type="domain" description="TonB C-terminal" evidence="2">
    <location>
        <begin position="223"/>
        <end position="318"/>
    </location>
</feature>
<feature type="signal peptide" evidence="1">
    <location>
        <begin position="1"/>
        <end position="20"/>
    </location>
</feature>
<sequence>MKSLSALLLGLVLLTGPAAAQLTDMEPDDRAAMAAAVDAAEAGERAGLPPAEQAQLWLDAANTALNGRELVGTAGRRAAQRHVERAERILDRAGIDAPLMRGRIALAHANYWRWRERFERARDFADDGIALLETGGADRRELADAYYAAGFITYRALDVPGAGRRFRAALDLYQELLPVLHHRRLRTNGWTTMTEALAERIAAADRQLFVMVANAPPADTELGERHGGDWAVTEAPGFDTTAWHGRLDGFAVILLDVDAQGVPTNIRLEETYPGDLWDREILHGLTAWRLDPDALADPDARTTDIALTFIYGVQRYHR</sequence>
<evidence type="ECO:0000256" key="1">
    <source>
        <dbReference type="SAM" id="SignalP"/>
    </source>
</evidence>
<name>A0ABU7M1E5_9PROT</name>
<keyword evidence="4" id="KW-1185">Reference proteome</keyword>
<reference evidence="3 4" key="1">
    <citation type="submission" date="2024-01" db="EMBL/GenBank/DDBJ databases">
        <title>Hyphobacterium bacterium isolated from marine sediment.</title>
        <authorList>
            <person name="Zhao S."/>
        </authorList>
    </citation>
    <scope>NUCLEOTIDE SEQUENCE [LARGE SCALE GENOMIC DNA]</scope>
    <source>
        <strain evidence="3 4">Y60-23</strain>
    </source>
</reference>
<feature type="chain" id="PRO_5045491154" description="TonB C-terminal domain-containing protein" evidence="1">
    <location>
        <begin position="21"/>
        <end position="318"/>
    </location>
</feature>
<keyword evidence="1" id="KW-0732">Signal</keyword>
<evidence type="ECO:0000313" key="3">
    <source>
        <dbReference type="EMBL" id="MEE2567638.1"/>
    </source>
</evidence>
<comment type="caution">
    <text evidence="3">The sequence shown here is derived from an EMBL/GenBank/DDBJ whole genome shotgun (WGS) entry which is preliminary data.</text>
</comment>
<protein>
    <recommendedName>
        <fullName evidence="2">TonB C-terminal domain-containing protein</fullName>
    </recommendedName>
</protein>
<dbReference type="InterPro" id="IPR037682">
    <property type="entry name" value="TonB_C"/>
</dbReference>
<proteinExistence type="predicted"/>
<dbReference type="SUPFAM" id="SSF74653">
    <property type="entry name" value="TolA/TonB C-terminal domain"/>
    <property type="match status" value="1"/>
</dbReference>
<dbReference type="PROSITE" id="PS52015">
    <property type="entry name" value="TONB_CTD"/>
    <property type="match status" value="1"/>
</dbReference>
<gene>
    <name evidence="3" type="ORF">V0U35_13215</name>
</gene>
<evidence type="ECO:0000313" key="4">
    <source>
        <dbReference type="Proteomes" id="UP001310692"/>
    </source>
</evidence>
<accession>A0ABU7M1E5</accession>
<organism evidence="3 4">
    <name type="scientific">Hyphobacterium marinum</name>
    <dbReference type="NCBI Taxonomy" id="3116574"/>
    <lineage>
        <taxon>Bacteria</taxon>
        <taxon>Pseudomonadati</taxon>
        <taxon>Pseudomonadota</taxon>
        <taxon>Alphaproteobacteria</taxon>
        <taxon>Maricaulales</taxon>
        <taxon>Maricaulaceae</taxon>
        <taxon>Hyphobacterium</taxon>
    </lineage>
</organism>
<dbReference type="EMBL" id="JAZDRO010000007">
    <property type="protein sequence ID" value="MEE2567638.1"/>
    <property type="molecule type" value="Genomic_DNA"/>
</dbReference>
<dbReference type="RefSeq" id="WP_330197206.1">
    <property type="nucleotide sequence ID" value="NZ_JAZDRO010000007.1"/>
</dbReference>
<evidence type="ECO:0000259" key="2">
    <source>
        <dbReference type="PROSITE" id="PS52015"/>
    </source>
</evidence>